<feature type="compositionally biased region" description="Low complexity" evidence="1">
    <location>
        <begin position="47"/>
        <end position="74"/>
    </location>
</feature>
<feature type="compositionally biased region" description="Pro residues" evidence="1">
    <location>
        <begin position="75"/>
        <end position="94"/>
    </location>
</feature>
<name>A0ABX6ARJ6_9ACTN</name>
<feature type="domain" description="NADP-dependent oxidoreductase" evidence="2">
    <location>
        <begin position="106"/>
        <end position="168"/>
    </location>
</feature>
<accession>A0ABX6ARJ6</accession>
<dbReference type="SUPFAM" id="SSF51430">
    <property type="entry name" value="NAD(P)-linked oxidoreductase"/>
    <property type="match status" value="1"/>
</dbReference>
<gene>
    <name evidence="3" type="ORF">CP972_01745</name>
</gene>
<feature type="compositionally biased region" description="Polar residues" evidence="1">
    <location>
        <begin position="17"/>
        <end position="46"/>
    </location>
</feature>
<feature type="compositionally biased region" description="Basic residues" evidence="1">
    <location>
        <begin position="1"/>
        <end position="16"/>
    </location>
</feature>
<evidence type="ECO:0000259" key="2">
    <source>
        <dbReference type="Pfam" id="PF00248"/>
    </source>
</evidence>
<evidence type="ECO:0000313" key="4">
    <source>
        <dbReference type="Proteomes" id="UP000326041"/>
    </source>
</evidence>
<dbReference type="Proteomes" id="UP000326041">
    <property type="component" value="Chromosome"/>
</dbReference>
<dbReference type="Gene3D" id="3.20.20.100">
    <property type="entry name" value="NADP-dependent oxidoreductase domain"/>
    <property type="match status" value="1"/>
</dbReference>
<dbReference type="EMBL" id="CP023697">
    <property type="protein sequence ID" value="QEV04614.1"/>
    <property type="molecule type" value="Genomic_DNA"/>
</dbReference>
<keyword evidence="4" id="KW-1185">Reference proteome</keyword>
<sequence>MRKPRSSAGRKPRRTWRSTSTGSWARPSTSSATPTPRCSGAASSVWTPRRTAPPGAPTSSPTSGTTRRAGTSPKTEPPAASPTPSKPPAGPWQTPPAARSCRPSSATAKVKEIADERDVTPARPAITWVLARGEHLVPIPSTKRRAYLEQNAAAAGIALPEDDLAPIDTERPEAAGERYDEAGMRTVSLLVADEAFGDHPRVRLLFDGRKLRSRPPCCSPQEFAETFLGGICHGWTHATSSGWNSVPGPHWKSKRVSSLPSLFRSTQR</sequence>
<dbReference type="InterPro" id="IPR036812">
    <property type="entry name" value="NAD(P)_OxRdtase_dom_sf"/>
</dbReference>
<reference evidence="3 4" key="1">
    <citation type="submission" date="2017-09" db="EMBL/GenBank/DDBJ databases">
        <authorList>
            <person name="Lee N."/>
            <person name="Cho B.-K."/>
        </authorList>
    </citation>
    <scope>NUCLEOTIDE SEQUENCE [LARGE SCALE GENOMIC DNA]</scope>
    <source>
        <strain evidence="3 4">ATCC 13879</strain>
    </source>
</reference>
<evidence type="ECO:0000256" key="1">
    <source>
        <dbReference type="SAM" id="MobiDB-lite"/>
    </source>
</evidence>
<proteinExistence type="predicted"/>
<organism evidence="3 4">
    <name type="scientific">Streptomyces prasinus</name>
    <dbReference type="NCBI Taxonomy" id="67345"/>
    <lineage>
        <taxon>Bacteria</taxon>
        <taxon>Bacillati</taxon>
        <taxon>Actinomycetota</taxon>
        <taxon>Actinomycetes</taxon>
        <taxon>Kitasatosporales</taxon>
        <taxon>Streptomycetaceae</taxon>
        <taxon>Streptomyces</taxon>
    </lineage>
</organism>
<dbReference type="Pfam" id="PF00248">
    <property type="entry name" value="Aldo_ket_red"/>
    <property type="match status" value="1"/>
</dbReference>
<evidence type="ECO:0000313" key="3">
    <source>
        <dbReference type="EMBL" id="QEV04614.1"/>
    </source>
</evidence>
<protein>
    <recommendedName>
        <fullName evidence="2">NADP-dependent oxidoreductase domain-containing protein</fullName>
    </recommendedName>
</protein>
<feature type="region of interest" description="Disordered" evidence="1">
    <location>
        <begin position="1"/>
        <end position="117"/>
    </location>
</feature>
<dbReference type="InterPro" id="IPR023210">
    <property type="entry name" value="NADP_OxRdtase_dom"/>
</dbReference>